<dbReference type="Proteomes" id="UP000682733">
    <property type="component" value="Unassembled WGS sequence"/>
</dbReference>
<protein>
    <submittedName>
        <fullName evidence="1">Uncharacterized protein</fullName>
    </submittedName>
</protein>
<comment type="caution">
    <text evidence="1">The sequence shown here is derived from an EMBL/GenBank/DDBJ whole genome shotgun (WGS) entry which is preliminary data.</text>
</comment>
<name>A0A8S2FXR5_9BILA</name>
<reference evidence="1" key="1">
    <citation type="submission" date="2021-02" db="EMBL/GenBank/DDBJ databases">
        <authorList>
            <person name="Nowell W R."/>
        </authorList>
    </citation>
    <scope>NUCLEOTIDE SEQUENCE</scope>
</reference>
<dbReference type="EMBL" id="CAJNOK010046901">
    <property type="protein sequence ID" value="CAF1585288.1"/>
    <property type="molecule type" value="Genomic_DNA"/>
</dbReference>
<evidence type="ECO:0000313" key="3">
    <source>
        <dbReference type="Proteomes" id="UP000677228"/>
    </source>
</evidence>
<dbReference type="AlphaFoldDB" id="A0A8S2FXR5"/>
<organism evidence="1 3">
    <name type="scientific">Didymodactylos carnosus</name>
    <dbReference type="NCBI Taxonomy" id="1234261"/>
    <lineage>
        <taxon>Eukaryota</taxon>
        <taxon>Metazoa</taxon>
        <taxon>Spiralia</taxon>
        <taxon>Gnathifera</taxon>
        <taxon>Rotifera</taxon>
        <taxon>Eurotatoria</taxon>
        <taxon>Bdelloidea</taxon>
        <taxon>Philodinida</taxon>
        <taxon>Philodinidae</taxon>
        <taxon>Didymodactylos</taxon>
    </lineage>
</organism>
<feature type="non-terminal residue" evidence="1">
    <location>
        <position position="1"/>
    </location>
</feature>
<sequence>QANAPPVASPVSGSCAGCQRRGCRMGAGANRNYPYAWGVPPGMCQCDCHD</sequence>
<dbReference type="EMBL" id="CAJOBA010070116">
    <property type="protein sequence ID" value="CAF4386405.1"/>
    <property type="molecule type" value="Genomic_DNA"/>
</dbReference>
<dbReference type="Proteomes" id="UP000677228">
    <property type="component" value="Unassembled WGS sequence"/>
</dbReference>
<accession>A0A8S2FXR5</accession>
<evidence type="ECO:0000313" key="2">
    <source>
        <dbReference type="EMBL" id="CAF4386405.1"/>
    </source>
</evidence>
<gene>
    <name evidence="1" type="ORF">OVA965_LOCUS41217</name>
    <name evidence="2" type="ORF">TMI583_LOCUS42805</name>
</gene>
<evidence type="ECO:0000313" key="1">
    <source>
        <dbReference type="EMBL" id="CAF1585288.1"/>
    </source>
</evidence>
<proteinExistence type="predicted"/>